<dbReference type="KEGG" id="spai:FPZ24_02795"/>
<dbReference type="EMBL" id="CP042306">
    <property type="protein sequence ID" value="QDZ06530.1"/>
    <property type="molecule type" value="Genomic_DNA"/>
</dbReference>
<name>A0A5B8LH96_9SPHN</name>
<proteinExistence type="predicted"/>
<organism evidence="2 3">
    <name type="scientific">Sphingomonas panacisoli</name>
    <dbReference type="NCBI Taxonomy" id="1813879"/>
    <lineage>
        <taxon>Bacteria</taxon>
        <taxon>Pseudomonadati</taxon>
        <taxon>Pseudomonadota</taxon>
        <taxon>Alphaproteobacteria</taxon>
        <taxon>Sphingomonadales</taxon>
        <taxon>Sphingomonadaceae</taxon>
        <taxon>Sphingomonas</taxon>
    </lineage>
</organism>
<feature type="transmembrane region" description="Helical" evidence="1">
    <location>
        <begin position="91"/>
        <end position="111"/>
    </location>
</feature>
<dbReference type="AlphaFoldDB" id="A0A5B8LH96"/>
<gene>
    <name evidence="2" type="ORF">FPZ24_02795</name>
</gene>
<dbReference type="OrthoDB" id="7568222at2"/>
<dbReference type="Proteomes" id="UP000315673">
    <property type="component" value="Chromosome"/>
</dbReference>
<protein>
    <submittedName>
        <fullName evidence="2">Uncharacterized protein</fullName>
    </submittedName>
</protein>
<sequence length="113" mass="12294">MPNRLQLTSTSTPAPPRLPAGALRVRGRIAEAMLAAHALAPEDAIEFAPDPRDGAEFAKLRAAGIVREVPGGRYWFDLVAYHLREQARSRVAVMWTLGLAVMIAAVAVLFYRG</sequence>
<keyword evidence="1" id="KW-0812">Transmembrane</keyword>
<keyword evidence="3" id="KW-1185">Reference proteome</keyword>
<accession>A0A5B8LH96</accession>
<evidence type="ECO:0000313" key="2">
    <source>
        <dbReference type="EMBL" id="QDZ06530.1"/>
    </source>
</evidence>
<reference evidence="2 3" key="1">
    <citation type="submission" date="2019-07" db="EMBL/GenBank/DDBJ databases">
        <title>Full genome sequence of Sphingomonas sp. 4R-6-7(HKS19).</title>
        <authorList>
            <person name="Im W.-T."/>
        </authorList>
    </citation>
    <scope>NUCLEOTIDE SEQUENCE [LARGE SCALE GENOMIC DNA]</scope>
    <source>
        <strain evidence="2 3">HKS19</strain>
    </source>
</reference>
<keyword evidence="1" id="KW-1133">Transmembrane helix</keyword>
<dbReference type="RefSeq" id="WP_146569614.1">
    <property type="nucleotide sequence ID" value="NZ_CP042306.1"/>
</dbReference>
<keyword evidence="1" id="KW-0472">Membrane</keyword>
<evidence type="ECO:0000256" key="1">
    <source>
        <dbReference type="SAM" id="Phobius"/>
    </source>
</evidence>
<evidence type="ECO:0000313" key="3">
    <source>
        <dbReference type="Proteomes" id="UP000315673"/>
    </source>
</evidence>